<dbReference type="GO" id="GO:0030674">
    <property type="term" value="F:protein-macromolecule adaptor activity"/>
    <property type="evidence" value="ECO:0007669"/>
    <property type="project" value="TreeGrafter"/>
</dbReference>
<dbReference type="InterPro" id="IPR037873">
    <property type="entry name" value="BamE-like"/>
</dbReference>
<comment type="caution">
    <text evidence="7">The sequence shown here is derived from an EMBL/GenBank/DDBJ whole genome shotgun (WGS) entry which is preliminary data.</text>
</comment>
<dbReference type="PROSITE" id="PS51257">
    <property type="entry name" value="PROKAR_LIPOPROTEIN"/>
    <property type="match status" value="1"/>
</dbReference>
<feature type="chain" id="PRO_5023987836" description="Outer membrane protein assembly factor BamE" evidence="5">
    <location>
        <begin position="21"/>
        <end position="138"/>
    </location>
</feature>
<dbReference type="GO" id="GO:0051205">
    <property type="term" value="P:protein insertion into membrane"/>
    <property type="evidence" value="ECO:0007669"/>
    <property type="project" value="UniProtKB-UniRule"/>
</dbReference>
<gene>
    <name evidence="4" type="primary">bamE</name>
    <name evidence="7" type="ORF">EV692_1409</name>
</gene>
<dbReference type="Proteomes" id="UP000295496">
    <property type="component" value="Unassembled WGS sequence"/>
</dbReference>
<evidence type="ECO:0000259" key="6">
    <source>
        <dbReference type="Pfam" id="PF04355"/>
    </source>
</evidence>
<evidence type="ECO:0000256" key="3">
    <source>
        <dbReference type="ARBA" id="ARBA00023237"/>
    </source>
</evidence>
<dbReference type="InterPro" id="IPR026592">
    <property type="entry name" value="BamE"/>
</dbReference>
<dbReference type="AlphaFoldDB" id="A0A4V6NEP7"/>
<keyword evidence="4" id="KW-0564">Palmitate</keyword>
<dbReference type="PANTHER" id="PTHR37482">
    <property type="entry name" value="OUTER MEMBRANE PROTEIN ASSEMBLY FACTOR BAME"/>
    <property type="match status" value="1"/>
</dbReference>
<protein>
    <recommendedName>
        <fullName evidence="4">Outer membrane protein assembly factor BamE</fullName>
    </recommendedName>
</protein>
<keyword evidence="1 4" id="KW-0732">Signal</keyword>
<accession>A0A4V6NEP7</accession>
<evidence type="ECO:0000256" key="2">
    <source>
        <dbReference type="ARBA" id="ARBA00023136"/>
    </source>
</evidence>
<comment type="subcellular location">
    <subcellularLocation>
        <location evidence="4">Cell outer membrane</location>
        <topology evidence="4">Lipid-anchor</topology>
    </subcellularLocation>
</comment>
<dbReference type="InterPro" id="IPR007450">
    <property type="entry name" value="BamE_dom"/>
</dbReference>
<name>A0A4V6NEP7_9PAST</name>
<comment type="function">
    <text evidence="4">Part of the outer membrane protein assembly complex, which is involved in assembly and insertion of beta-barrel proteins into the outer membrane.</text>
</comment>
<evidence type="ECO:0000256" key="1">
    <source>
        <dbReference type="ARBA" id="ARBA00022729"/>
    </source>
</evidence>
<keyword evidence="2 4" id="KW-0472">Membrane</keyword>
<feature type="domain" description="Outer membrane protein assembly factor BamE" evidence="6">
    <location>
        <begin position="34"/>
        <end position="103"/>
    </location>
</feature>
<evidence type="ECO:0000313" key="7">
    <source>
        <dbReference type="EMBL" id="TCK69491.1"/>
    </source>
</evidence>
<proteinExistence type="inferred from homology"/>
<dbReference type="GO" id="GO:1990063">
    <property type="term" value="C:Bam protein complex"/>
    <property type="evidence" value="ECO:0007669"/>
    <property type="project" value="TreeGrafter"/>
</dbReference>
<dbReference type="EMBL" id="SMGJ01000004">
    <property type="protein sequence ID" value="TCK69491.1"/>
    <property type="molecule type" value="Genomic_DNA"/>
</dbReference>
<dbReference type="PANTHER" id="PTHR37482:SF1">
    <property type="entry name" value="OUTER MEMBRANE PROTEIN ASSEMBLY FACTOR BAME"/>
    <property type="match status" value="1"/>
</dbReference>
<dbReference type="Gene3D" id="3.30.1450.10">
    <property type="match status" value="1"/>
</dbReference>
<keyword evidence="3 4" id="KW-0998">Cell outer membrane</keyword>
<sequence>MQLKSMAAIIALALSVSACSGVNKIVYRIDVPQGNYLESATVQKVQVGMTKEQVQYLLGTPVLIDPFSDNTWYYVYLQQHAYEDPVQHNFIVNFDTKGIVTNTDLDKPLPDVEKQEVNNAIIEATEGSEGKRWWQFWK</sequence>
<keyword evidence="8" id="KW-1185">Reference proteome</keyword>
<dbReference type="RefSeq" id="WP_132301918.1">
    <property type="nucleotide sequence ID" value="NZ_CP170642.1"/>
</dbReference>
<organism evidence="7 8">
    <name type="scientific">Lonepinella koalarum</name>
    <dbReference type="NCBI Taxonomy" id="53417"/>
    <lineage>
        <taxon>Bacteria</taxon>
        <taxon>Pseudomonadati</taxon>
        <taxon>Pseudomonadota</taxon>
        <taxon>Gammaproteobacteria</taxon>
        <taxon>Pasteurellales</taxon>
        <taxon>Pasteurellaceae</taxon>
        <taxon>Lonepinella</taxon>
    </lineage>
</organism>
<evidence type="ECO:0000256" key="4">
    <source>
        <dbReference type="HAMAP-Rule" id="MF_00925"/>
    </source>
</evidence>
<dbReference type="GO" id="GO:0043165">
    <property type="term" value="P:Gram-negative-bacterium-type cell outer membrane assembly"/>
    <property type="evidence" value="ECO:0007669"/>
    <property type="project" value="UniProtKB-UniRule"/>
</dbReference>
<feature type="signal peptide" evidence="5">
    <location>
        <begin position="1"/>
        <end position="20"/>
    </location>
</feature>
<evidence type="ECO:0000313" key="8">
    <source>
        <dbReference type="Proteomes" id="UP000295496"/>
    </source>
</evidence>
<dbReference type="Pfam" id="PF04355">
    <property type="entry name" value="BamE"/>
    <property type="match status" value="1"/>
</dbReference>
<dbReference type="NCBIfam" id="NF008585">
    <property type="entry name" value="PRK11548.1"/>
    <property type="match status" value="1"/>
</dbReference>
<evidence type="ECO:0000256" key="5">
    <source>
        <dbReference type="SAM" id="SignalP"/>
    </source>
</evidence>
<dbReference type="HAMAP" id="MF_00925">
    <property type="entry name" value="OM_assembly_BamE"/>
    <property type="match status" value="1"/>
</dbReference>
<comment type="similarity">
    <text evidence="4">Belongs to the BamE family.</text>
</comment>
<keyword evidence="4" id="KW-0449">Lipoprotein</keyword>
<reference evidence="7 8" key="1">
    <citation type="submission" date="2019-03" db="EMBL/GenBank/DDBJ databases">
        <title>Genomic Encyclopedia of Type Strains, Phase IV (KMG-IV): sequencing the most valuable type-strain genomes for metagenomic binning, comparative biology and taxonomic classification.</title>
        <authorList>
            <person name="Goeker M."/>
        </authorList>
    </citation>
    <scope>NUCLEOTIDE SEQUENCE [LARGE SCALE GENOMIC DNA]</scope>
    <source>
        <strain evidence="7 8">DSM 10053</strain>
    </source>
</reference>
<comment type="subunit">
    <text evidence="4">Part of the Bam complex.</text>
</comment>